<sequence>MNRINNTLSYLYSSSLLSLALSEGLSVVRSYRDKDKVDVESVIES</sequence>
<evidence type="ECO:0000313" key="2">
    <source>
        <dbReference type="Proteomes" id="UP001055091"/>
    </source>
</evidence>
<proteinExistence type="predicted"/>
<dbReference type="AlphaFoldDB" id="A0AA37JNE1"/>
<reference evidence="1" key="1">
    <citation type="submission" date="2022-01" db="EMBL/GenBank/DDBJ databases">
        <title>Novel bile acid biosynthetic pathways are enriched in the microbiome of centenarians.</title>
        <authorList>
            <person name="Sato Y."/>
            <person name="Atarashi K."/>
            <person name="Plichta R.D."/>
            <person name="Arai Y."/>
            <person name="Sasajima S."/>
            <person name="Kearney M.S."/>
            <person name="Suda W."/>
            <person name="Takeshita K."/>
            <person name="Sasaki T."/>
            <person name="Okamoto S."/>
            <person name="Skelly N.A."/>
            <person name="Okamura Y."/>
            <person name="Vlamakis H."/>
            <person name="Li Y."/>
            <person name="Tanoue T."/>
            <person name="Takei H."/>
            <person name="Nittono H."/>
            <person name="Narushima S."/>
            <person name="Irie J."/>
            <person name="Itoh H."/>
            <person name="Moriya K."/>
            <person name="Sugiura Y."/>
            <person name="Suematsu M."/>
            <person name="Moritoki N."/>
            <person name="Shibata S."/>
            <person name="Littman R.D."/>
            <person name="Fischbach A.M."/>
            <person name="Uwamino Y."/>
            <person name="Inoue T."/>
            <person name="Honda A."/>
            <person name="Hattori M."/>
            <person name="Murai T."/>
            <person name="Xavier J.R."/>
            <person name="Hirose N."/>
            <person name="Honda K."/>
        </authorList>
    </citation>
    <scope>NUCLEOTIDE SEQUENCE</scope>
    <source>
        <strain evidence="1">CE91-St55</strain>
    </source>
</reference>
<gene>
    <name evidence="1" type="ORF">CE91St55_67520</name>
</gene>
<comment type="caution">
    <text evidence="1">The sequence shown here is derived from an EMBL/GenBank/DDBJ whole genome shotgun (WGS) entry which is preliminary data.</text>
</comment>
<protein>
    <submittedName>
        <fullName evidence="1">Uncharacterized protein</fullName>
    </submittedName>
</protein>
<organism evidence="1 2">
    <name type="scientific">Hungatella hathewayi</name>
    <dbReference type="NCBI Taxonomy" id="154046"/>
    <lineage>
        <taxon>Bacteria</taxon>
        <taxon>Bacillati</taxon>
        <taxon>Bacillota</taxon>
        <taxon>Clostridia</taxon>
        <taxon>Lachnospirales</taxon>
        <taxon>Lachnospiraceae</taxon>
        <taxon>Hungatella</taxon>
    </lineage>
</organism>
<dbReference type="Proteomes" id="UP001055091">
    <property type="component" value="Unassembled WGS sequence"/>
</dbReference>
<accession>A0AA37JNE1</accession>
<dbReference type="EMBL" id="BQNJ01000003">
    <property type="protein sequence ID" value="GKH04771.1"/>
    <property type="molecule type" value="Genomic_DNA"/>
</dbReference>
<evidence type="ECO:0000313" key="1">
    <source>
        <dbReference type="EMBL" id="GKH04771.1"/>
    </source>
</evidence>
<name>A0AA37JNE1_9FIRM</name>